<evidence type="ECO:0000313" key="1">
    <source>
        <dbReference type="EMBL" id="MFC3687244.1"/>
    </source>
</evidence>
<evidence type="ECO:0000313" key="2">
    <source>
        <dbReference type="Proteomes" id="UP001595685"/>
    </source>
</evidence>
<dbReference type="RefSeq" id="WP_340292895.1">
    <property type="nucleotide sequence ID" value="NZ_JBBEOI010000087.1"/>
</dbReference>
<dbReference type="Proteomes" id="UP001595685">
    <property type="component" value="Unassembled WGS sequence"/>
</dbReference>
<dbReference type="EMBL" id="JBHRWW010000001">
    <property type="protein sequence ID" value="MFC3687244.1"/>
    <property type="molecule type" value="Genomic_DNA"/>
</dbReference>
<name>A0ABV7WCZ7_9MICO</name>
<accession>A0ABV7WCZ7</accession>
<comment type="caution">
    <text evidence="1">The sequence shown here is derived from an EMBL/GenBank/DDBJ whole genome shotgun (WGS) entry which is preliminary data.</text>
</comment>
<gene>
    <name evidence="1" type="ORF">ACFOLH_02685</name>
</gene>
<proteinExistence type="predicted"/>
<sequence length="317" mass="33478">MSAVLAARPLLVAATPAEFLATHLEQHAAVHEGGVDTSGHAWVGETEVLGEDAAFLRAAHRRILDTDGGTPQMAAKWLVGWAAGTVADAVGFVLGTGGAGVLVDTAPLRWRLHPGGWVDRVRLDGCTVVVPPGHPWAGQPGVEVVADEAELVVRTVDALVRAVRPVVDAVRGIGRVGARSLWAEVADAIALSPTYQPHLPVRDDVVERLRTAVTAPGAPWRVSPSVRTATAPWGPVYLGQKAGCCLAYQRPEPEPTPDADLTDAMREYYALFPPETGAARVCTTCSLRDPQGCADRQMWWLGQQVSAAVPAAPTDEG</sequence>
<keyword evidence="2" id="KW-1185">Reference proteome</keyword>
<organism evidence="1 2">
    <name type="scientific">Aquipuribacter hungaricus</name>
    <dbReference type="NCBI Taxonomy" id="545624"/>
    <lineage>
        <taxon>Bacteria</taxon>
        <taxon>Bacillati</taxon>
        <taxon>Actinomycetota</taxon>
        <taxon>Actinomycetes</taxon>
        <taxon>Micrococcales</taxon>
        <taxon>Intrasporangiaceae</taxon>
        <taxon>Aquipuribacter</taxon>
    </lineage>
</organism>
<reference evidence="2" key="1">
    <citation type="journal article" date="2019" name="Int. J. Syst. Evol. Microbiol.">
        <title>The Global Catalogue of Microorganisms (GCM) 10K type strain sequencing project: providing services to taxonomists for standard genome sequencing and annotation.</title>
        <authorList>
            <consortium name="The Broad Institute Genomics Platform"/>
            <consortium name="The Broad Institute Genome Sequencing Center for Infectious Disease"/>
            <person name="Wu L."/>
            <person name="Ma J."/>
        </authorList>
    </citation>
    <scope>NUCLEOTIDE SEQUENCE [LARGE SCALE GENOMIC DNA]</scope>
    <source>
        <strain evidence="2">NCAIM B.02333</strain>
    </source>
</reference>
<protein>
    <submittedName>
        <fullName evidence="1">Uncharacterized protein</fullName>
    </submittedName>
</protein>